<proteinExistence type="predicted"/>
<evidence type="ECO:0000313" key="1">
    <source>
        <dbReference type="WBParaSite" id="HPLM_0000652101-mRNA-1"/>
    </source>
</evidence>
<organism evidence="1">
    <name type="scientific">Haemonchus placei</name>
    <name type="common">Barber's pole worm</name>
    <dbReference type="NCBI Taxonomy" id="6290"/>
    <lineage>
        <taxon>Eukaryota</taxon>
        <taxon>Metazoa</taxon>
        <taxon>Ecdysozoa</taxon>
        <taxon>Nematoda</taxon>
        <taxon>Chromadorea</taxon>
        <taxon>Rhabditida</taxon>
        <taxon>Rhabditina</taxon>
        <taxon>Rhabditomorpha</taxon>
        <taxon>Strongyloidea</taxon>
        <taxon>Trichostrongylidae</taxon>
        <taxon>Haemonchus</taxon>
    </lineage>
</organism>
<dbReference type="WBParaSite" id="HPLM_0000652101-mRNA-1">
    <property type="protein sequence ID" value="HPLM_0000652101-mRNA-1"/>
    <property type="gene ID" value="HPLM_0000652101"/>
</dbReference>
<sequence>LRIIRTTWSVHHASSHNVVKARLCFLVRYGGLHNRVYLSDASRLVLFCQGYQHVTVRESSFLPFHYRYISIHSSENLPLEQIFIELLQLNVKNSGDDIRSIGRRLSIVQLLSNLSPCRIARERDEEVRFSVPGHNGHGILIVLYHCTG</sequence>
<reference evidence="1" key="1">
    <citation type="submission" date="2017-02" db="UniProtKB">
        <authorList>
            <consortium name="WormBaseParasite"/>
        </authorList>
    </citation>
    <scope>IDENTIFICATION</scope>
</reference>
<protein>
    <submittedName>
        <fullName evidence="1">DNA-directed RNA polymerase</fullName>
    </submittedName>
</protein>
<name>A0A0N4W8I3_HAEPC</name>
<accession>A0A0N4W8I3</accession>
<dbReference type="AlphaFoldDB" id="A0A0N4W8I3"/>